<dbReference type="Pfam" id="PF08522">
    <property type="entry name" value="BT_3987-like_N"/>
    <property type="match status" value="2"/>
</dbReference>
<evidence type="ECO:0000313" key="3">
    <source>
        <dbReference type="Proteomes" id="UP000284243"/>
    </source>
</evidence>
<evidence type="ECO:0000313" key="2">
    <source>
        <dbReference type="EMBL" id="RGU58518.1"/>
    </source>
</evidence>
<feature type="domain" description="BT-3987-like N-terminal" evidence="1">
    <location>
        <begin position="195"/>
        <end position="292"/>
    </location>
</feature>
<proteinExistence type="predicted"/>
<accession>A0A412TXB2</accession>
<dbReference type="AlphaFoldDB" id="A0A412TXB2"/>
<feature type="domain" description="BT-3987-like N-terminal" evidence="1">
    <location>
        <begin position="47"/>
        <end position="149"/>
    </location>
</feature>
<dbReference type="Proteomes" id="UP000284243">
    <property type="component" value="Unassembled WGS sequence"/>
</dbReference>
<gene>
    <name evidence="2" type="ORF">DWW57_02045</name>
</gene>
<sequence>MKIKYLILCFVASLLASCGEIDESNLKLYPSKLYLGVSGYNLQEIYDLGEESLVWDVYVDKSGYYDNAAEVELSYDPTVLTDYQELTQEGLDFEVLPEHVGTLGQKRLSLAADATLGGTQLTFDMTTLRTLIPKDEEVKYVYPVRIKSLTEGVEVNTDKDYLLLAIRLNTPQANLRGKGSLIEADCDPWRGTNMDKIIVPLIMDLPFDNESMELTFDYEADPALLDSYNQLYGTNYELLPECYTTPELKIKAGEVSGTAEMEVDPVQLAGETGYDLEGKSYMLPIRITGCDNPSVKIQAGAVTYVKVATKAKWTGTWTETILEGESGISTTAGSVLSVKLYTRHAVIANAVGDENCQNMMSGWILDDEAILCPGWSGTMFEQCSPIIKITEEDYDNSGKKKVDVLAGWFGDIWNWGGKPISANNSWYDPNSQVLHLEWSGGYSWGDYTIKREFSNPIFD</sequence>
<name>A0A412TXB2_9BACT</name>
<organism evidence="2 3">
    <name type="scientific">Odoribacter splanchnicus</name>
    <dbReference type="NCBI Taxonomy" id="28118"/>
    <lineage>
        <taxon>Bacteria</taxon>
        <taxon>Pseudomonadati</taxon>
        <taxon>Bacteroidota</taxon>
        <taxon>Bacteroidia</taxon>
        <taxon>Bacteroidales</taxon>
        <taxon>Odoribacteraceae</taxon>
        <taxon>Odoribacter</taxon>
    </lineage>
</organism>
<dbReference type="InterPro" id="IPR013728">
    <property type="entry name" value="BT_3987-like_N"/>
</dbReference>
<comment type="caution">
    <text evidence="2">The sequence shown here is derived from an EMBL/GenBank/DDBJ whole genome shotgun (WGS) entry which is preliminary data.</text>
</comment>
<dbReference type="RefSeq" id="WP_118159943.1">
    <property type="nucleotide sequence ID" value="NZ_QRYC01000002.1"/>
</dbReference>
<protein>
    <submittedName>
        <fullName evidence="2">DUF1735 domain-containing protein</fullName>
    </submittedName>
</protein>
<evidence type="ECO:0000259" key="1">
    <source>
        <dbReference type="Pfam" id="PF08522"/>
    </source>
</evidence>
<dbReference type="EMBL" id="QRYC01000002">
    <property type="protein sequence ID" value="RGU58518.1"/>
    <property type="molecule type" value="Genomic_DNA"/>
</dbReference>
<dbReference type="PROSITE" id="PS51257">
    <property type="entry name" value="PROKAR_LIPOPROTEIN"/>
    <property type="match status" value="1"/>
</dbReference>
<reference evidence="2 3" key="1">
    <citation type="submission" date="2018-08" db="EMBL/GenBank/DDBJ databases">
        <title>A genome reference for cultivated species of the human gut microbiota.</title>
        <authorList>
            <person name="Zou Y."/>
            <person name="Xue W."/>
            <person name="Luo G."/>
        </authorList>
    </citation>
    <scope>NUCLEOTIDE SEQUENCE [LARGE SCALE GENOMIC DNA]</scope>
    <source>
        <strain evidence="2 3">AF16-14</strain>
    </source>
</reference>
<dbReference type="Gene3D" id="2.60.40.1740">
    <property type="entry name" value="hypothetical protein (bacova_03559)"/>
    <property type="match status" value="2"/>
</dbReference>